<name>A0A285LQ96_9NOCA</name>
<feature type="region of interest" description="Disordered" evidence="7">
    <location>
        <begin position="345"/>
        <end position="367"/>
    </location>
</feature>
<accession>A0A285LQ96</accession>
<comment type="similarity">
    <text evidence="2">Belongs to the EamA transporter family.</text>
</comment>
<dbReference type="EMBL" id="OBEG01000004">
    <property type="protein sequence ID" value="SNY87088.1"/>
    <property type="molecule type" value="Genomic_DNA"/>
</dbReference>
<feature type="transmembrane region" description="Helical" evidence="8">
    <location>
        <begin position="176"/>
        <end position="194"/>
    </location>
</feature>
<dbReference type="Proteomes" id="UP000219565">
    <property type="component" value="Unassembled WGS sequence"/>
</dbReference>
<evidence type="ECO:0000256" key="3">
    <source>
        <dbReference type="ARBA" id="ARBA00022475"/>
    </source>
</evidence>
<dbReference type="PANTHER" id="PTHR42920:SF5">
    <property type="entry name" value="EAMA DOMAIN-CONTAINING PROTEIN"/>
    <property type="match status" value="1"/>
</dbReference>
<feature type="transmembrane region" description="Helical" evidence="8">
    <location>
        <begin position="68"/>
        <end position="86"/>
    </location>
</feature>
<feature type="transmembrane region" description="Helical" evidence="8">
    <location>
        <begin position="315"/>
        <end position="336"/>
    </location>
</feature>
<proteinExistence type="inferred from homology"/>
<feature type="transmembrane region" description="Helical" evidence="8">
    <location>
        <begin position="151"/>
        <end position="169"/>
    </location>
</feature>
<dbReference type="OrthoDB" id="9815120at2"/>
<evidence type="ECO:0000256" key="1">
    <source>
        <dbReference type="ARBA" id="ARBA00004651"/>
    </source>
</evidence>
<dbReference type="AlphaFoldDB" id="A0A285LQ96"/>
<keyword evidence="6 8" id="KW-0472">Membrane</keyword>
<sequence length="384" mass="39719">MPTGYSQCARPQFGRHFATGEDLRGNRTVNLLLLWVPSFRLVVVTSVEIPPRTFPPLPTRSPVDRVPAPLLVLGAMVSIQLGAAVAKQLFALAGADVVACLRIVVAGALGLLIWRPVFRVDRRALPGIAGLGIAIAAMNLSFYAAIERIPLGVAVTIEFLGPLTVALLGSRRLRDALWALTAGAGVLLLMDSGGPMSWTGVLFALLAGAGWGAYIACGAVVGRHTAGHDGLALAMAFGGALALPFLVTQGGSALLDPMLLAGIAVVAVCSSLVPHAIELTALRQIEASVFGVWMSLQPAVAAVAGMVLLGEGLRGAQWGGVAMVVVAAAGSAWFAADSGRRAQDEMARRGRTDALSADAEPLKTRAGATSEAIRLERAAPELVH</sequence>
<feature type="transmembrane region" description="Helical" evidence="8">
    <location>
        <begin position="125"/>
        <end position="145"/>
    </location>
</feature>
<evidence type="ECO:0000256" key="7">
    <source>
        <dbReference type="SAM" id="MobiDB-lite"/>
    </source>
</evidence>
<evidence type="ECO:0000313" key="10">
    <source>
        <dbReference type="EMBL" id="SNY87088.1"/>
    </source>
</evidence>
<keyword evidence="3" id="KW-1003">Cell membrane</keyword>
<feature type="transmembrane region" description="Helical" evidence="8">
    <location>
        <begin position="289"/>
        <end position="309"/>
    </location>
</feature>
<keyword evidence="11" id="KW-1185">Reference proteome</keyword>
<keyword evidence="4 8" id="KW-0812">Transmembrane</keyword>
<dbReference type="STRING" id="1379680.GCA_001612615_05241"/>
<comment type="subcellular location">
    <subcellularLocation>
        <location evidence="1">Cell membrane</location>
        <topology evidence="1">Multi-pass membrane protein</topology>
    </subcellularLocation>
</comment>
<dbReference type="PANTHER" id="PTHR42920">
    <property type="entry name" value="OS03G0707200 PROTEIN-RELATED"/>
    <property type="match status" value="1"/>
</dbReference>
<feature type="transmembrane region" description="Helical" evidence="8">
    <location>
        <begin position="259"/>
        <end position="277"/>
    </location>
</feature>
<dbReference type="InterPro" id="IPR051258">
    <property type="entry name" value="Diverse_Substrate_Transporter"/>
</dbReference>
<keyword evidence="5 8" id="KW-1133">Transmembrane helix</keyword>
<feature type="domain" description="EamA" evidence="9">
    <location>
        <begin position="199"/>
        <end position="329"/>
    </location>
</feature>
<dbReference type="GO" id="GO:0005886">
    <property type="term" value="C:plasma membrane"/>
    <property type="evidence" value="ECO:0007669"/>
    <property type="project" value="UniProtKB-SubCell"/>
</dbReference>
<evidence type="ECO:0000256" key="4">
    <source>
        <dbReference type="ARBA" id="ARBA00022692"/>
    </source>
</evidence>
<evidence type="ECO:0000256" key="5">
    <source>
        <dbReference type="ARBA" id="ARBA00022989"/>
    </source>
</evidence>
<feature type="transmembrane region" description="Helical" evidence="8">
    <location>
        <begin position="92"/>
        <end position="113"/>
    </location>
</feature>
<evidence type="ECO:0000259" key="9">
    <source>
        <dbReference type="Pfam" id="PF00892"/>
    </source>
</evidence>
<evidence type="ECO:0000313" key="11">
    <source>
        <dbReference type="Proteomes" id="UP000219565"/>
    </source>
</evidence>
<evidence type="ECO:0000256" key="8">
    <source>
        <dbReference type="SAM" id="Phobius"/>
    </source>
</evidence>
<organism evidence="10 11">
    <name type="scientific">Nocardia amikacinitolerans</name>
    <dbReference type="NCBI Taxonomy" id="756689"/>
    <lineage>
        <taxon>Bacteria</taxon>
        <taxon>Bacillati</taxon>
        <taxon>Actinomycetota</taxon>
        <taxon>Actinomycetes</taxon>
        <taxon>Mycobacteriales</taxon>
        <taxon>Nocardiaceae</taxon>
        <taxon>Nocardia</taxon>
    </lineage>
</organism>
<evidence type="ECO:0000256" key="6">
    <source>
        <dbReference type="ARBA" id="ARBA00023136"/>
    </source>
</evidence>
<evidence type="ECO:0000256" key="2">
    <source>
        <dbReference type="ARBA" id="ARBA00007362"/>
    </source>
</evidence>
<feature type="transmembrane region" description="Helical" evidence="8">
    <location>
        <begin position="200"/>
        <end position="221"/>
    </location>
</feature>
<feature type="transmembrane region" description="Helical" evidence="8">
    <location>
        <begin position="230"/>
        <end position="247"/>
    </location>
</feature>
<gene>
    <name evidence="10" type="ORF">SAMN04244553_4022</name>
</gene>
<protein>
    <submittedName>
        <fullName evidence="10">Inner membrane transporter RhtA</fullName>
    </submittedName>
</protein>
<dbReference type="SUPFAM" id="SSF103481">
    <property type="entry name" value="Multidrug resistance efflux transporter EmrE"/>
    <property type="match status" value="2"/>
</dbReference>
<reference evidence="10 11" key="1">
    <citation type="submission" date="2017-09" db="EMBL/GenBank/DDBJ databases">
        <authorList>
            <person name="Ehlers B."/>
            <person name="Leendertz F.H."/>
        </authorList>
    </citation>
    <scope>NUCLEOTIDE SEQUENCE [LARGE SCALE GENOMIC DNA]</scope>
    <source>
        <strain evidence="10 11">DSM 45537</strain>
    </source>
</reference>
<dbReference type="Pfam" id="PF00892">
    <property type="entry name" value="EamA"/>
    <property type="match status" value="1"/>
</dbReference>
<dbReference type="InterPro" id="IPR000620">
    <property type="entry name" value="EamA_dom"/>
</dbReference>
<dbReference type="InterPro" id="IPR037185">
    <property type="entry name" value="EmrE-like"/>
</dbReference>